<sequence length="120" mass="14357">MSICRQIRLVLWKNFTIRRRRWSYQSETNIKESFCINEQFNQTFLINRLQSIETKNFLCNNLSIIDLKFFLINTNMELNIGLTGLQIMEVVQNIRSQLEILNNDFSFEGSNNWSRIESNI</sequence>
<dbReference type="Proteomes" id="UP000663854">
    <property type="component" value="Unassembled WGS sequence"/>
</dbReference>
<protein>
    <submittedName>
        <fullName evidence="1">Uncharacterized protein</fullName>
    </submittedName>
</protein>
<proteinExistence type="predicted"/>
<dbReference type="EMBL" id="CAJNOH010003383">
    <property type="protein sequence ID" value="CAF1334280.1"/>
    <property type="molecule type" value="Genomic_DNA"/>
</dbReference>
<name>A0A815G5Q2_9BILA</name>
<evidence type="ECO:0000313" key="4">
    <source>
        <dbReference type="Proteomes" id="UP000663870"/>
    </source>
</evidence>
<keyword evidence="4" id="KW-1185">Reference proteome</keyword>
<evidence type="ECO:0000313" key="3">
    <source>
        <dbReference type="Proteomes" id="UP000663854"/>
    </source>
</evidence>
<evidence type="ECO:0000313" key="2">
    <source>
        <dbReference type="EMBL" id="CAF1593413.1"/>
    </source>
</evidence>
<comment type="caution">
    <text evidence="1">The sequence shown here is derived from an EMBL/GenBank/DDBJ whole genome shotgun (WGS) entry which is preliminary data.</text>
</comment>
<dbReference type="AlphaFoldDB" id="A0A815G5Q2"/>
<gene>
    <name evidence="2" type="ORF">JXQ802_LOCUS47477</name>
    <name evidence="1" type="ORF">PYM288_LOCUS31571</name>
</gene>
<accession>A0A815G5Q2</accession>
<dbReference type="Proteomes" id="UP000663870">
    <property type="component" value="Unassembled WGS sequence"/>
</dbReference>
<dbReference type="EMBL" id="CAJNOL010004714">
    <property type="protein sequence ID" value="CAF1593413.1"/>
    <property type="molecule type" value="Genomic_DNA"/>
</dbReference>
<organism evidence="1 3">
    <name type="scientific">Rotaria sordida</name>
    <dbReference type="NCBI Taxonomy" id="392033"/>
    <lineage>
        <taxon>Eukaryota</taxon>
        <taxon>Metazoa</taxon>
        <taxon>Spiralia</taxon>
        <taxon>Gnathifera</taxon>
        <taxon>Rotifera</taxon>
        <taxon>Eurotatoria</taxon>
        <taxon>Bdelloidea</taxon>
        <taxon>Philodinida</taxon>
        <taxon>Philodinidae</taxon>
        <taxon>Rotaria</taxon>
    </lineage>
</organism>
<reference evidence="1" key="1">
    <citation type="submission" date="2021-02" db="EMBL/GenBank/DDBJ databases">
        <authorList>
            <person name="Nowell W R."/>
        </authorList>
    </citation>
    <scope>NUCLEOTIDE SEQUENCE</scope>
</reference>
<evidence type="ECO:0000313" key="1">
    <source>
        <dbReference type="EMBL" id="CAF1334280.1"/>
    </source>
</evidence>